<protein>
    <submittedName>
        <fullName evidence="1">Uncharacterized protein</fullName>
    </submittedName>
</protein>
<gene>
    <name evidence="1" type="ORF">GOODEAATRI_015498</name>
</gene>
<accession>A0ABV0PY83</accession>
<reference evidence="1 2" key="1">
    <citation type="submission" date="2021-06" db="EMBL/GenBank/DDBJ databases">
        <authorList>
            <person name="Palmer J.M."/>
        </authorList>
    </citation>
    <scope>NUCLEOTIDE SEQUENCE [LARGE SCALE GENOMIC DNA]</scope>
    <source>
        <strain evidence="1 2">GA_2019</strain>
        <tissue evidence="1">Muscle</tissue>
    </source>
</reference>
<sequence length="130" mass="14926">MIYVDQLIQEVLDRGHTVEDDGMKRCHPLLLPMTQLKAQVAHTLQCLGTINTRHVLSTDIFHHIRNPPTDSSWNSLGVRMAGAKKRRKKNPLMARLCELFLHSLVQLLERHSHDRGTLIDRVDDRFDDAG</sequence>
<comment type="caution">
    <text evidence="1">The sequence shown here is derived from an EMBL/GenBank/DDBJ whole genome shotgun (WGS) entry which is preliminary data.</text>
</comment>
<dbReference type="EMBL" id="JAHRIO010091110">
    <property type="protein sequence ID" value="MEQ2188477.1"/>
    <property type="molecule type" value="Genomic_DNA"/>
</dbReference>
<name>A0ABV0PY83_9TELE</name>
<evidence type="ECO:0000313" key="2">
    <source>
        <dbReference type="Proteomes" id="UP001476798"/>
    </source>
</evidence>
<dbReference type="Proteomes" id="UP001476798">
    <property type="component" value="Unassembled WGS sequence"/>
</dbReference>
<proteinExistence type="predicted"/>
<keyword evidence="2" id="KW-1185">Reference proteome</keyword>
<evidence type="ECO:0000313" key="1">
    <source>
        <dbReference type="EMBL" id="MEQ2188477.1"/>
    </source>
</evidence>
<organism evidence="1 2">
    <name type="scientific">Goodea atripinnis</name>
    <dbReference type="NCBI Taxonomy" id="208336"/>
    <lineage>
        <taxon>Eukaryota</taxon>
        <taxon>Metazoa</taxon>
        <taxon>Chordata</taxon>
        <taxon>Craniata</taxon>
        <taxon>Vertebrata</taxon>
        <taxon>Euteleostomi</taxon>
        <taxon>Actinopterygii</taxon>
        <taxon>Neopterygii</taxon>
        <taxon>Teleostei</taxon>
        <taxon>Neoteleostei</taxon>
        <taxon>Acanthomorphata</taxon>
        <taxon>Ovalentaria</taxon>
        <taxon>Atherinomorphae</taxon>
        <taxon>Cyprinodontiformes</taxon>
        <taxon>Goodeidae</taxon>
        <taxon>Goodea</taxon>
    </lineage>
</organism>